<sequence>MEATIGLPGGATVRINAARVARDWAYPTVHGDVIVQTDATGTRIGTRASYDPFGQPIDPATGQIGTTTADDAVPDTVTDSDADYAWVGGARKLYEHHGSIASIEMGARVFVAALGRFMSIDPVEGGVTNAYDYPSDPINKMDLTGMADEWWRTALSIAVGVVATVGAVAATAACIASVVCGAAALVAIGVGIGVAAGAAGYAAETAGTDEFSWSGLAANAALGGATGLIPGASAGGVVVGGAIRSAARYAATHAAEQVVIKGISRPAVTTVGTLLARTSLTSRSSLLFAKGSGLLNRGPLRIGWGWMGKQATGTNVFRIGVGPARTTHINIGMYR</sequence>
<keyword evidence="1" id="KW-0472">Membrane</keyword>
<keyword evidence="3" id="KW-1185">Reference proteome</keyword>
<keyword evidence="1" id="KW-1133">Transmembrane helix</keyword>
<gene>
    <name evidence="2" type="ORF">GCM10025869_04780</name>
</gene>
<feature type="transmembrane region" description="Helical" evidence="1">
    <location>
        <begin position="175"/>
        <end position="203"/>
    </location>
</feature>
<feature type="transmembrane region" description="Helical" evidence="1">
    <location>
        <begin position="150"/>
        <end position="169"/>
    </location>
</feature>
<evidence type="ECO:0000313" key="3">
    <source>
        <dbReference type="Proteomes" id="UP001157069"/>
    </source>
</evidence>
<keyword evidence="1" id="KW-0812">Transmembrane</keyword>
<evidence type="ECO:0000256" key="1">
    <source>
        <dbReference type="SAM" id="Phobius"/>
    </source>
</evidence>
<proteinExistence type="predicted"/>
<reference evidence="3" key="1">
    <citation type="journal article" date="2019" name="Int. J. Syst. Evol. Microbiol.">
        <title>The Global Catalogue of Microorganisms (GCM) 10K type strain sequencing project: providing services to taxonomists for standard genome sequencing and annotation.</title>
        <authorList>
            <consortium name="The Broad Institute Genomics Platform"/>
            <consortium name="The Broad Institute Genome Sequencing Center for Infectious Disease"/>
            <person name="Wu L."/>
            <person name="Ma J."/>
        </authorList>
    </citation>
    <scope>NUCLEOTIDE SEQUENCE [LARGE SCALE GENOMIC DNA]</scope>
    <source>
        <strain evidence="3">NBRC 108755</strain>
    </source>
</reference>
<dbReference type="Proteomes" id="UP001157069">
    <property type="component" value="Unassembled WGS sequence"/>
</dbReference>
<evidence type="ECO:0008006" key="4">
    <source>
        <dbReference type="Google" id="ProtNLM"/>
    </source>
</evidence>
<evidence type="ECO:0000313" key="2">
    <source>
        <dbReference type="EMBL" id="GMA89949.1"/>
    </source>
</evidence>
<dbReference type="Gene3D" id="2.180.10.10">
    <property type="entry name" value="RHS repeat-associated core"/>
    <property type="match status" value="1"/>
</dbReference>
<dbReference type="RefSeq" id="WP_284297473.1">
    <property type="nucleotide sequence ID" value="NZ_BSVA01000001.1"/>
</dbReference>
<name>A0ABQ6JRK4_9MICO</name>
<comment type="caution">
    <text evidence="2">The sequence shown here is derived from an EMBL/GenBank/DDBJ whole genome shotgun (WGS) entry which is preliminary data.</text>
</comment>
<dbReference type="InterPro" id="IPR022385">
    <property type="entry name" value="Rhs_assc_core"/>
</dbReference>
<dbReference type="EMBL" id="BSVA01000001">
    <property type="protein sequence ID" value="GMA89949.1"/>
    <property type="molecule type" value="Genomic_DNA"/>
</dbReference>
<accession>A0ABQ6JRK4</accession>
<dbReference type="NCBIfam" id="TIGR03696">
    <property type="entry name" value="Rhs_assc_core"/>
    <property type="match status" value="1"/>
</dbReference>
<organism evidence="2 3">
    <name type="scientific">Homoserinibacter gongjuensis</name>
    <dbReference type="NCBI Taxonomy" id="1162968"/>
    <lineage>
        <taxon>Bacteria</taxon>
        <taxon>Bacillati</taxon>
        <taxon>Actinomycetota</taxon>
        <taxon>Actinomycetes</taxon>
        <taxon>Micrococcales</taxon>
        <taxon>Microbacteriaceae</taxon>
        <taxon>Homoserinibacter</taxon>
    </lineage>
</organism>
<protein>
    <recommendedName>
        <fullName evidence="4">RHS repeat-associated core domain-containing protein</fullName>
    </recommendedName>
</protein>